<keyword evidence="2" id="KW-0245">EGF-like domain</keyword>
<name>A0A0D8XU51_DICVI</name>
<evidence type="ECO:0000256" key="1">
    <source>
        <dbReference type="ARBA" id="ARBA00023157"/>
    </source>
</evidence>
<evidence type="ECO:0000259" key="3">
    <source>
        <dbReference type="PROSITE" id="PS50026"/>
    </source>
</evidence>
<dbReference type="Gene3D" id="2.60.120.200">
    <property type="match status" value="1"/>
</dbReference>
<dbReference type="Gene3D" id="2.10.25.10">
    <property type="entry name" value="Laminin"/>
    <property type="match status" value="1"/>
</dbReference>
<evidence type="ECO:0000313" key="4">
    <source>
        <dbReference type="EMBL" id="KJH48158.1"/>
    </source>
</evidence>
<feature type="disulfide bond" evidence="2">
    <location>
        <begin position="83"/>
        <end position="100"/>
    </location>
</feature>
<dbReference type="InterPro" id="IPR001791">
    <property type="entry name" value="Laminin_G"/>
</dbReference>
<accession>A0A0D8XU51</accession>
<dbReference type="STRING" id="29172.A0A0D8XU51"/>
<feature type="domain" description="EGF-like" evidence="3">
    <location>
        <begin position="75"/>
        <end position="114"/>
    </location>
</feature>
<comment type="caution">
    <text evidence="2">Lacks conserved residue(s) required for the propagation of feature annotation.</text>
</comment>
<dbReference type="InterPro" id="IPR000742">
    <property type="entry name" value="EGF"/>
</dbReference>
<keyword evidence="1 2" id="KW-1015">Disulfide bond</keyword>
<dbReference type="Pfam" id="PF02210">
    <property type="entry name" value="Laminin_G_2"/>
    <property type="match status" value="1"/>
</dbReference>
<keyword evidence="5" id="KW-1185">Reference proteome</keyword>
<dbReference type="InterPro" id="IPR013320">
    <property type="entry name" value="ConA-like_dom_sf"/>
</dbReference>
<sequence length="244" mass="27959">MIQVTLGNTSIKAESQARLNDTKWHLFLLEIHSDEIRLAIDGYNTFKEINTSDIFDGKLLLNDNESYTGVYTNCEDRCSANFCQNAAECVEDFEDDTVVCRCRYPNVQSGRNCEIDINQNSSVSFSGGFLKYELSSNPLVNQTVLSFRSDQPHALLLFVHDHNNNFLQLHLSDEVNITLSLNNEAIVSSCTVTARLGSEFSNMQWIQMELMKYERVALHNNYDSEAYKFIIRSFITCQSYYPFC</sequence>
<protein>
    <recommendedName>
        <fullName evidence="3">EGF-like domain-containing protein</fullName>
    </recommendedName>
</protein>
<evidence type="ECO:0000256" key="2">
    <source>
        <dbReference type="PROSITE-ProRule" id="PRU00076"/>
    </source>
</evidence>
<reference evidence="4 5" key="1">
    <citation type="submission" date="2013-11" db="EMBL/GenBank/DDBJ databases">
        <title>Draft genome of the bovine lungworm Dictyocaulus viviparus.</title>
        <authorList>
            <person name="Mitreva M."/>
        </authorList>
    </citation>
    <scope>NUCLEOTIDE SEQUENCE [LARGE SCALE GENOMIC DNA]</scope>
    <source>
        <strain evidence="4 5">HannoverDv2000</strain>
    </source>
</reference>
<gene>
    <name evidence="4" type="ORF">DICVIV_05727</name>
</gene>
<dbReference type="SUPFAM" id="SSF49899">
    <property type="entry name" value="Concanavalin A-like lectins/glucanases"/>
    <property type="match status" value="1"/>
</dbReference>
<organism evidence="4 5">
    <name type="scientific">Dictyocaulus viviparus</name>
    <name type="common">Bovine lungworm</name>
    <dbReference type="NCBI Taxonomy" id="29172"/>
    <lineage>
        <taxon>Eukaryota</taxon>
        <taxon>Metazoa</taxon>
        <taxon>Ecdysozoa</taxon>
        <taxon>Nematoda</taxon>
        <taxon>Chromadorea</taxon>
        <taxon>Rhabditida</taxon>
        <taxon>Rhabditina</taxon>
        <taxon>Rhabditomorpha</taxon>
        <taxon>Strongyloidea</taxon>
        <taxon>Metastrongylidae</taxon>
        <taxon>Dictyocaulus</taxon>
    </lineage>
</organism>
<proteinExistence type="predicted"/>
<dbReference type="Proteomes" id="UP000053766">
    <property type="component" value="Unassembled WGS sequence"/>
</dbReference>
<dbReference type="OrthoDB" id="5989513at2759"/>
<dbReference type="EMBL" id="KN716277">
    <property type="protein sequence ID" value="KJH48158.1"/>
    <property type="molecule type" value="Genomic_DNA"/>
</dbReference>
<evidence type="ECO:0000313" key="5">
    <source>
        <dbReference type="Proteomes" id="UP000053766"/>
    </source>
</evidence>
<dbReference type="AlphaFoldDB" id="A0A0D8XU51"/>
<dbReference type="PROSITE" id="PS50026">
    <property type="entry name" value="EGF_3"/>
    <property type="match status" value="1"/>
</dbReference>
<reference evidence="5" key="2">
    <citation type="journal article" date="2016" name="Sci. Rep.">
        <title>Dictyocaulus viviparus genome, variome and transcriptome elucidate lungworm biology and support future intervention.</title>
        <authorList>
            <person name="McNulty S.N."/>
            <person name="Strube C."/>
            <person name="Rosa B.A."/>
            <person name="Martin J.C."/>
            <person name="Tyagi R."/>
            <person name="Choi Y.J."/>
            <person name="Wang Q."/>
            <person name="Hallsworth Pepin K."/>
            <person name="Zhang X."/>
            <person name="Ozersky P."/>
            <person name="Wilson R.K."/>
            <person name="Sternberg P.W."/>
            <person name="Gasser R.B."/>
            <person name="Mitreva M."/>
        </authorList>
    </citation>
    <scope>NUCLEOTIDE SEQUENCE [LARGE SCALE GENOMIC DNA]</scope>
    <source>
        <strain evidence="5">HannoverDv2000</strain>
    </source>
</reference>